<dbReference type="AlphaFoldDB" id="A0A061DBC5"/>
<dbReference type="GeneID" id="24563586"/>
<accession>A0A061DBC5</accession>
<protein>
    <submittedName>
        <fullName evidence="2">Uncharacterized protein</fullName>
    </submittedName>
</protein>
<dbReference type="VEuPathDB" id="PiroplasmaDB:BBBOND_0202020"/>
<feature type="region of interest" description="Disordered" evidence="1">
    <location>
        <begin position="193"/>
        <end position="218"/>
    </location>
</feature>
<organism evidence="2 3">
    <name type="scientific">Babesia bigemina</name>
    <dbReference type="NCBI Taxonomy" id="5866"/>
    <lineage>
        <taxon>Eukaryota</taxon>
        <taxon>Sar</taxon>
        <taxon>Alveolata</taxon>
        <taxon>Apicomplexa</taxon>
        <taxon>Aconoidasida</taxon>
        <taxon>Piroplasmida</taxon>
        <taxon>Babesiidae</taxon>
        <taxon>Babesia</taxon>
    </lineage>
</organism>
<keyword evidence="3" id="KW-1185">Reference proteome</keyword>
<dbReference type="OrthoDB" id="366393at2759"/>
<proteinExistence type="predicted"/>
<reference evidence="3" key="1">
    <citation type="submission" date="2014-06" db="EMBL/GenBank/DDBJ databases">
        <authorList>
            <person name="Aslett M."/>
            <person name="De Silva N."/>
        </authorList>
    </citation>
    <scope>NUCLEOTIDE SEQUENCE [LARGE SCALE GENOMIC DNA]</scope>
    <source>
        <strain evidence="3">Bond</strain>
    </source>
</reference>
<feature type="region of interest" description="Disordered" evidence="1">
    <location>
        <begin position="315"/>
        <end position="339"/>
    </location>
</feature>
<gene>
    <name evidence="2" type="ORF">BBBOND_0202020</name>
</gene>
<feature type="compositionally biased region" description="Basic and acidic residues" evidence="1">
    <location>
        <begin position="315"/>
        <end position="333"/>
    </location>
</feature>
<dbReference type="EMBL" id="LK391708">
    <property type="protein sequence ID" value="CDR95045.1"/>
    <property type="molecule type" value="Genomic_DNA"/>
</dbReference>
<sequence length="367" mass="40164">MTSLAVKPTRIRGGVTLCCYGSTKAQRLANALRPQERTSVYDAGNYQTVAKPAYGAADREWSYVNTDVYNKLLEKALKRNGNVKAARRSPVSIGSKPEKHAKVLDALNDAFWNAVRERNRNSVPGSITKRSSATTQDRIAVPRGNASSTQGAEKRVRTWLKSPVSRGAAYIDDLPYVNDLPLTVWELGTPRYEQNTAGRGDGSPTDDRGANANKTVVNEGPMESPIYVNADVIGRSEQSVVPNEYRLDLDYANQSRIGNFVDTFDGATAPHMGTAAQPDVNMDTTMELNTPDRLVLDGATLDAKLGAALMPEVTPVREERQAPAPAARRDRSLKPKKHGIRPTLRSLDLDSISGYFVVNASADWEFE</sequence>
<evidence type="ECO:0000313" key="2">
    <source>
        <dbReference type="EMBL" id="CDR95045.1"/>
    </source>
</evidence>
<name>A0A061DBC5_BABBI</name>
<dbReference type="Proteomes" id="UP000033188">
    <property type="component" value="Chromosome 2"/>
</dbReference>
<dbReference type="RefSeq" id="XP_012767231.1">
    <property type="nucleotide sequence ID" value="XM_012911777.1"/>
</dbReference>
<evidence type="ECO:0000256" key="1">
    <source>
        <dbReference type="SAM" id="MobiDB-lite"/>
    </source>
</evidence>
<dbReference type="KEGG" id="bbig:BBBOND_0202020"/>
<evidence type="ECO:0000313" key="3">
    <source>
        <dbReference type="Proteomes" id="UP000033188"/>
    </source>
</evidence>